<sequence length="222" mass="24346">MKKIISIGVIAAVCAGAVIFSQIAWSERVEETAETAGETRPADEMTAEDNGTDSDGEANSSENGGSSSSNTETNSSSPGSGSSAGSRGESSSVNEENAADGPAGSELDEQEILDTYFEQYETMQAQETERLEQILANAETDYQRVQSGDLDRPANDVQADYIQRVNVLEEEADQRFNDLHNQVRTALEENGYDPDKAEEFELLYETQKETRRLEAVHRIFDQ</sequence>
<evidence type="ECO:0008006" key="4">
    <source>
        <dbReference type="Google" id="ProtNLM"/>
    </source>
</evidence>
<dbReference type="EMBL" id="CP144914">
    <property type="protein sequence ID" value="WWD79743.1"/>
    <property type="molecule type" value="Genomic_DNA"/>
</dbReference>
<evidence type="ECO:0000313" key="2">
    <source>
        <dbReference type="EMBL" id="WWD79743.1"/>
    </source>
</evidence>
<dbReference type="KEGG" id="ahal:FTX54_015310"/>
<feature type="region of interest" description="Disordered" evidence="1">
    <location>
        <begin position="29"/>
        <end position="108"/>
    </location>
</feature>
<organism evidence="2 3">
    <name type="scientific">Alkalicoccus halolimnae</name>
    <dbReference type="NCBI Taxonomy" id="1667239"/>
    <lineage>
        <taxon>Bacteria</taxon>
        <taxon>Bacillati</taxon>
        <taxon>Bacillota</taxon>
        <taxon>Bacilli</taxon>
        <taxon>Bacillales</taxon>
        <taxon>Bacillaceae</taxon>
        <taxon>Alkalicoccus</taxon>
    </lineage>
</organism>
<dbReference type="RefSeq" id="WP_147802789.1">
    <property type="nucleotide sequence ID" value="NZ_CP144914.1"/>
</dbReference>
<feature type="compositionally biased region" description="Acidic residues" evidence="1">
    <location>
        <begin position="45"/>
        <end position="56"/>
    </location>
</feature>
<dbReference type="OrthoDB" id="2974151at2"/>
<accession>A0A5C7FNT0</accession>
<name>A0A5C7FNT0_9BACI</name>
<reference evidence="2 3" key="1">
    <citation type="submission" date="2024-01" db="EMBL/GenBank/DDBJ databases">
        <title>Complete Genome Sequence of Alkalicoccus halolimnae BZ-SZ-XJ29T, a Moderately Halophilic Bacterium Isolated from a Salt Lake.</title>
        <authorList>
            <person name="Zhao B."/>
        </authorList>
    </citation>
    <scope>NUCLEOTIDE SEQUENCE [LARGE SCALE GENOMIC DNA]</scope>
    <source>
        <strain evidence="2 3">BZ-SZ-XJ29</strain>
    </source>
</reference>
<dbReference type="AlphaFoldDB" id="A0A5C7FNT0"/>
<protein>
    <recommendedName>
        <fullName evidence="4">DUF4168 domain-containing protein</fullName>
    </recommendedName>
</protein>
<evidence type="ECO:0000313" key="3">
    <source>
        <dbReference type="Proteomes" id="UP000321816"/>
    </source>
</evidence>
<keyword evidence="3" id="KW-1185">Reference proteome</keyword>
<dbReference type="Proteomes" id="UP000321816">
    <property type="component" value="Chromosome"/>
</dbReference>
<evidence type="ECO:0000256" key="1">
    <source>
        <dbReference type="SAM" id="MobiDB-lite"/>
    </source>
</evidence>
<gene>
    <name evidence="2" type="ORF">FTX54_015310</name>
</gene>
<proteinExistence type="predicted"/>
<feature type="compositionally biased region" description="Low complexity" evidence="1">
    <location>
        <begin position="57"/>
        <end position="92"/>
    </location>
</feature>